<accession>A0A0D8XXS4</accession>
<dbReference type="EMBL" id="KN716263">
    <property type="protein sequence ID" value="KJH48569.1"/>
    <property type="molecule type" value="Genomic_DNA"/>
</dbReference>
<dbReference type="SUPFAM" id="SSF49265">
    <property type="entry name" value="Fibronectin type III"/>
    <property type="match status" value="1"/>
</dbReference>
<dbReference type="AlphaFoldDB" id="A0A0D8XXS4"/>
<protein>
    <submittedName>
        <fullName evidence="2">Fibronectin type III domain protein</fullName>
    </submittedName>
</protein>
<dbReference type="STRING" id="29172.A0A0D8XXS4"/>
<reference evidence="3" key="2">
    <citation type="journal article" date="2016" name="Sci. Rep.">
        <title>Dictyocaulus viviparus genome, variome and transcriptome elucidate lungworm biology and support future intervention.</title>
        <authorList>
            <person name="McNulty S.N."/>
            <person name="Strube C."/>
            <person name="Rosa B.A."/>
            <person name="Martin J.C."/>
            <person name="Tyagi R."/>
            <person name="Choi Y.J."/>
            <person name="Wang Q."/>
            <person name="Hallsworth Pepin K."/>
            <person name="Zhang X."/>
            <person name="Ozersky P."/>
            <person name="Wilson R.K."/>
            <person name="Sternberg P.W."/>
            <person name="Gasser R.B."/>
            <person name="Mitreva M."/>
        </authorList>
    </citation>
    <scope>NUCLEOTIDE SEQUENCE [LARGE SCALE GENOMIC DNA]</scope>
    <source>
        <strain evidence="3">HannoverDv2000</strain>
    </source>
</reference>
<name>A0A0D8XXS4_DICVI</name>
<dbReference type="Proteomes" id="UP000053766">
    <property type="component" value="Unassembled WGS sequence"/>
</dbReference>
<sequence>MTMKYCDIVQSSSFKVYAFTVQCVRPVAPSSPSVEAFSNRSVTLVWKHNTAVAHRPIVRFSVVVRSVDDDSRFVIPAPSNATTVIVDNLTPNTLYAFAVRAENAAGHSPFGPETRFRTLGEEYEVNNGVKGMLWASSYEMNVQMGK</sequence>
<dbReference type="Gene3D" id="2.60.40.10">
    <property type="entry name" value="Immunoglobulins"/>
    <property type="match status" value="1"/>
</dbReference>
<dbReference type="PROSITE" id="PS50853">
    <property type="entry name" value="FN3"/>
    <property type="match status" value="1"/>
</dbReference>
<keyword evidence="3" id="KW-1185">Reference proteome</keyword>
<organism evidence="2 3">
    <name type="scientific">Dictyocaulus viviparus</name>
    <name type="common">Bovine lungworm</name>
    <dbReference type="NCBI Taxonomy" id="29172"/>
    <lineage>
        <taxon>Eukaryota</taxon>
        <taxon>Metazoa</taxon>
        <taxon>Ecdysozoa</taxon>
        <taxon>Nematoda</taxon>
        <taxon>Chromadorea</taxon>
        <taxon>Rhabditida</taxon>
        <taxon>Rhabditina</taxon>
        <taxon>Rhabditomorpha</taxon>
        <taxon>Strongyloidea</taxon>
        <taxon>Metastrongylidae</taxon>
        <taxon>Dictyocaulus</taxon>
    </lineage>
</organism>
<dbReference type="CDD" id="cd00063">
    <property type="entry name" value="FN3"/>
    <property type="match status" value="1"/>
</dbReference>
<dbReference type="InterPro" id="IPR013783">
    <property type="entry name" value="Ig-like_fold"/>
</dbReference>
<evidence type="ECO:0000313" key="3">
    <source>
        <dbReference type="Proteomes" id="UP000053766"/>
    </source>
</evidence>
<proteinExistence type="predicted"/>
<dbReference type="InterPro" id="IPR036116">
    <property type="entry name" value="FN3_sf"/>
</dbReference>
<evidence type="ECO:0000259" key="1">
    <source>
        <dbReference type="PROSITE" id="PS50853"/>
    </source>
</evidence>
<reference evidence="2 3" key="1">
    <citation type="submission" date="2013-11" db="EMBL/GenBank/DDBJ databases">
        <title>Draft genome of the bovine lungworm Dictyocaulus viviparus.</title>
        <authorList>
            <person name="Mitreva M."/>
        </authorList>
    </citation>
    <scope>NUCLEOTIDE SEQUENCE [LARGE SCALE GENOMIC DNA]</scope>
    <source>
        <strain evidence="2 3">HannoverDv2000</strain>
    </source>
</reference>
<dbReference type="InterPro" id="IPR003961">
    <property type="entry name" value="FN3_dom"/>
</dbReference>
<dbReference type="Pfam" id="PF00041">
    <property type="entry name" value="fn3"/>
    <property type="match status" value="1"/>
</dbReference>
<evidence type="ECO:0000313" key="2">
    <source>
        <dbReference type="EMBL" id="KJH48569.1"/>
    </source>
</evidence>
<gene>
    <name evidence="2" type="ORF">DICVIV_05313</name>
</gene>
<dbReference type="SMART" id="SM00060">
    <property type="entry name" value="FN3"/>
    <property type="match status" value="1"/>
</dbReference>
<feature type="domain" description="Fibronectin type-III" evidence="1">
    <location>
        <begin position="28"/>
        <end position="121"/>
    </location>
</feature>
<dbReference type="OrthoDB" id="10253954at2759"/>